<proteinExistence type="inferred from homology"/>
<organism evidence="6 7">
    <name type="scientific">Veillonella hominis</name>
    <dbReference type="NCBI Taxonomy" id="2764330"/>
    <lineage>
        <taxon>Bacteria</taxon>
        <taxon>Bacillati</taxon>
        <taxon>Bacillota</taxon>
        <taxon>Negativicutes</taxon>
        <taxon>Veillonellales</taxon>
        <taxon>Veillonellaceae</taxon>
        <taxon>Veillonella</taxon>
    </lineage>
</organism>
<dbReference type="CDD" id="cd01189">
    <property type="entry name" value="INT_ICEBs1_C_like"/>
    <property type="match status" value="1"/>
</dbReference>
<dbReference type="PANTHER" id="PTHR30629">
    <property type="entry name" value="PROPHAGE INTEGRASE"/>
    <property type="match status" value="1"/>
</dbReference>
<keyword evidence="3" id="KW-0238">DNA-binding</keyword>
<dbReference type="PROSITE" id="PS51898">
    <property type="entry name" value="TYR_RECOMBINASE"/>
    <property type="match status" value="1"/>
</dbReference>
<protein>
    <submittedName>
        <fullName evidence="6">Site-specific integrase</fullName>
    </submittedName>
</protein>
<dbReference type="RefSeq" id="WP_120054965.1">
    <property type="nucleotide sequence ID" value="NZ_JACRWI010000001.1"/>
</dbReference>
<accession>A0ABR7JUS5</accession>
<dbReference type="Gene3D" id="1.10.150.130">
    <property type="match status" value="1"/>
</dbReference>
<keyword evidence="4" id="KW-0233">DNA recombination</keyword>
<comment type="caution">
    <text evidence="6">The sequence shown here is derived from an EMBL/GenBank/DDBJ whole genome shotgun (WGS) entry which is preliminary data.</text>
</comment>
<reference evidence="6 7" key="1">
    <citation type="submission" date="2020-08" db="EMBL/GenBank/DDBJ databases">
        <authorList>
            <person name="Liu C."/>
            <person name="Sun Q."/>
        </authorList>
    </citation>
    <scope>NUCLEOTIDE SEQUENCE [LARGE SCALE GENOMIC DNA]</scope>
    <source>
        <strain evidence="6 7">NSJ-78</strain>
    </source>
</reference>
<sequence length="384" mass="44802">MWIEERQSKKGTRYKYCERFELPNGEIRKVSVIFNTNSSHARKQATIELQRKYEQAVKDLDINKVVTFYDVAISWLEHTEPTVKRSTHINHTIYVNKIFTYIDKSLPIADLTAVILEDVLHKVYYVENLSYSYVRATFTTMRAICKHAKRKRLIPNLIDYDDIEIKKKPFSHTEIAKRQGKFLDAVELKDALYQLSKEDSRISLLFEFISLTGLRIGELLALRYCDYDKENATININGTIQYDYKNSSEVKRGTPKNIYSVRDVSLSDRAVSILNSIMLENKRRSLWFEGYIDHGYIFTASRGNPYDIQFLNRKLKAVHIKGKHLTTHIFRHTHISMLAELGVPLKSIMQRVGHNDPNTTLSIYTHVTKSMQDDVIEKLNQRKA</sequence>
<dbReference type="Gene3D" id="1.10.443.10">
    <property type="entry name" value="Intergrase catalytic core"/>
    <property type="match status" value="1"/>
</dbReference>
<dbReference type="InterPro" id="IPR050808">
    <property type="entry name" value="Phage_Integrase"/>
</dbReference>
<evidence type="ECO:0000259" key="5">
    <source>
        <dbReference type="PROSITE" id="PS51898"/>
    </source>
</evidence>
<dbReference type="InterPro" id="IPR002104">
    <property type="entry name" value="Integrase_catalytic"/>
</dbReference>
<comment type="similarity">
    <text evidence="1">Belongs to the 'phage' integrase family.</text>
</comment>
<name>A0ABR7JUS5_9FIRM</name>
<evidence type="ECO:0000313" key="6">
    <source>
        <dbReference type="EMBL" id="MBC6000613.1"/>
    </source>
</evidence>
<evidence type="ECO:0000256" key="2">
    <source>
        <dbReference type="ARBA" id="ARBA00022908"/>
    </source>
</evidence>
<dbReference type="Proteomes" id="UP000640363">
    <property type="component" value="Unassembled WGS sequence"/>
</dbReference>
<dbReference type="InterPro" id="IPR011010">
    <property type="entry name" value="DNA_brk_join_enz"/>
</dbReference>
<evidence type="ECO:0000256" key="3">
    <source>
        <dbReference type="ARBA" id="ARBA00023125"/>
    </source>
</evidence>
<feature type="domain" description="Tyr recombinase" evidence="5">
    <location>
        <begin position="178"/>
        <end position="377"/>
    </location>
</feature>
<dbReference type="PANTHER" id="PTHR30629:SF2">
    <property type="entry name" value="PROPHAGE INTEGRASE INTS-RELATED"/>
    <property type="match status" value="1"/>
</dbReference>
<evidence type="ECO:0000256" key="4">
    <source>
        <dbReference type="ARBA" id="ARBA00023172"/>
    </source>
</evidence>
<dbReference type="InterPro" id="IPR010998">
    <property type="entry name" value="Integrase_recombinase_N"/>
</dbReference>
<dbReference type="EMBL" id="JACRWI010000001">
    <property type="protein sequence ID" value="MBC6000613.1"/>
    <property type="molecule type" value="Genomic_DNA"/>
</dbReference>
<gene>
    <name evidence="6" type="ORF">H8892_01405</name>
</gene>
<keyword evidence="7" id="KW-1185">Reference proteome</keyword>
<keyword evidence="2" id="KW-0229">DNA integration</keyword>
<dbReference type="Pfam" id="PF00589">
    <property type="entry name" value="Phage_integrase"/>
    <property type="match status" value="1"/>
</dbReference>
<evidence type="ECO:0000313" key="7">
    <source>
        <dbReference type="Proteomes" id="UP000640363"/>
    </source>
</evidence>
<dbReference type="SUPFAM" id="SSF56349">
    <property type="entry name" value="DNA breaking-rejoining enzymes"/>
    <property type="match status" value="1"/>
</dbReference>
<evidence type="ECO:0000256" key="1">
    <source>
        <dbReference type="ARBA" id="ARBA00008857"/>
    </source>
</evidence>
<dbReference type="InterPro" id="IPR013762">
    <property type="entry name" value="Integrase-like_cat_sf"/>
</dbReference>